<evidence type="ECO:0000313" key="2">
    <source>
        <dbReference type="Proteomes" id="UP000680279"/>
    </source>
</evidence>
<organism evidence="1 2">
    <name type="scientific">Siminovitchia fordii</name>
    <dbReference type="NCBI Taxonomy" id="254759"/>
    <lineage>
        <taxon>Bacteria</taxon>
        <taxon>Bacillati</taxon>
        <taxon>Bacillota</taxon>
        <taxon>Bacilli</taxon>
        <taxon>Bacillales</taxon>
        <taxon>Bacillaceae</taxon>
        <taxon>Siminovitchia</taxon>
    </lineage>
</organism>
<dbReference type="EMBL" id="BOQT01000029">
    <property type="protein sequence ID" value="GIN23264.1"/>
    <property type="molecule type" value="Genomic_DNA"/>
</dbReference>
<keyword evidence="2" id="KW-1185">Reference proteome</keyword>
<proteinExistence type="predicted"/>
<dbReference type="Proteomes" id="UP000680279">
    <property type="component" value="Unassembled WGS sequence"/>
</dbReference>
<sequence>MVKPKHARKLKEDFLNEFGCNPKLEKAIKLLEEGFEDAIQYLNEDERYQKYIRTTNSLEC</sequence>
<gene>
    <name evidence="1" type="ORF">J1TS3_43980</name>
</gene>
<reference evidence="1 2" key="1">
    <citation type="submission" date="2021-03" db="EMBL/GenBank/DDBJ databases">
        <title>Antimicrobial resistance genes in bacteria isolated from Japanese honey, and their potential for conferring macrolide and lincosamide resistance in the American foulbrood pathogen Paenibacillus larvae.</title>
        <authorList>
            <person name="Okamoto M."/>
            <person name="Kumagai M."/>
            <person name="Kanamori H."/>
            <person name="Takamatsu D."/>
        </authorList>
    </citation>
    <scope>NUCLEOTIDE SEQUENCE [LARGE SCALE GENOMIC DNA]</scope>
    <source>
        <strain evidence="1 2">J1TS3</strain>
    </source>
</reference>
<name>A0ABQ4KC09_9BACI</name>
<comment type="caution">
    <text evidence="1">The sequence shown here is derived from an EMBL/GenBank/DDBJ whole genome shotgun (WGS) entry which is preliminary data.</text>
</comment>
<protein>
    <submittedName>
        <fullName evidence="1">Uncharacterized protein</fullName>
    </submittedName>
</protein>
<evidence type="ECO:0000313" key="1">
    <source>
        <dbReference type="EMBL" id="GIN23264.1"/>
    </source>
</evidence>
<accession>A0ABQ4KC09</accession>